<dbReference type="Proteomes" id="UP001356427">
    <property type="component" value="Unassembled WGS sequence"/>
</dbReference>
<keyword evidence="4 8" id="KW-0812">Transmembrane</keyword>
<evidence type="ECO:0000256" key="7">
    <source>
        <dbReference type="SAM" id="MobiDB-lite"/>
    </source>
</evidence>
<feature type="compositionally biased region" description="Basic and acidic residues" evidence="7">
    <location>
        <begin position="401"/>
        <end position="410"/>
    </location>
</feature>
<feature type="transmembrane region" description="Helical" evidence="8">
    <location>
        <begin position="81"/>
        <end position="105"/>
    </location>
</feature>
<name>A0AAN8KKG0_9TELE</name>
<evidence type="ECO:0000256" key="2">
    <source>
        <dbReference type="ARBA" id="ARBA00009012"/>
    </source>
</evidence>
<comment type="subcellular location">
    <subcellularLocation>
        <location evidence="1">Membrane</location>
        <topology evidence="1">Multi-pass membrane protein</topology>
    </subcellularLocation>
</comment>
<protein>
    <recommendedName>
        <fullName evidence="3">Transmembrane protein 19</fullName>
    </recommendedName>
</protein>
<evidence type="ECO:0000256" key="8">
    <source>
        <dbReference type="SAM" id="Phobius"/>
    </source>
</evidence>
<evidence type="ECO:0000313" key="10">
    <source>
        <dbReference type="Proteomes" id="UP001356427"/>
    </source>
</evidence>
<evidence type="ECO:0000256" key="4">
    <source>
        <dbReference type="ARBA" id="ARBA00022692"/>
    </source>
</evidence>
<dbReference type="InterPro" id="IPR002794">
    <property type="entry name" value="DUF92_TMEM19"/>
</dbReference>
<sequence>MIFEDEIQMNEYVKMMTDMIVLCATLAISLSFWIISITASTYYGTLQPVSPWRWLFSILVPLMLTTRALKRRSLDHSGALGALLVGFILTMANMSFFSALLAFFITSSKLTRWKQEVKKKLDSDYKEGGQRNWVQVFCNGGVPTELALLYMIEVGPGEMPVDFGKQYSASWMCLSLLGALACSTGDTWASEVGPVLSQTKPRLITSWREVPTGTNGGVTPVGLLASFLGGLAVGVAYYTSQILLVRDLHLADPQWPIVVYGAMAGLVGSMLDSVLGAHWQYSGYDASVGKVVNYESVTTKRICGKPILDNNGVNLFSSIITTSSCLLHDCGNKDKEKMSSGKALQSMYTHLNQQPPTPSLAKRKKIQEKSEIRSPTDNVMSPCTRQLMRKAIKDIPSSPRPRREEKENSK</sequence>
<keyword evidence="5 8" id="KW-1133">Transmembrane helix</keyword>
<dbReference type="EMBL" id="JAGTTL010000038">
    <property type="protein sequence ID" value="KAK6292348.1"/>
    <property type="molecule type" value="Genomic_DNA"/>
</dbReference>
<dbReference type="GO" id="GO:0016020">
    <property type="term" value="C:membrane"/>
    <property type="evidence" value="ECO:0007669"/>
    <property type="project" value="UniProtKB-SubCell"/>
</dbReference>
<evidence type="ECO:0000256" key="1">
    <source>
        <dbReference type="ARBA" id="ARBA00004141"/>
    </source>
</evidence>
<keyword evidence="10" id="KW-1185">Reference proteome</keyword>
<dbReference type="PANTHER" id="PTHR13353:SF5">
    <property type="entry name" value="TRANSMEMBRANE PROTEIN 19"/>
    <property type="match status" value="1"/>
</dbReference>
<dbReference type="Pfam" id="PF05032">
    <property type="entry name" value="Spo12"/>
    <property type="match status" value="1"/>
</dbReference>
<accession>A0AAN8KKG0</accession>
<comment type="similarity">
    <text evidence="2">Belongs to the TMEM19 family.</text>
</comment>
<feature type="transmembrane region" description="Helical" evidence="8">
    <location>
        <begin position="221"/>
        <end position="245"/>
    </location>
</feature>
<dbReference type="AlphaFoldDB" id="A0AAN8KKG0"/>
<dbReference type="InterPro" id="IPR007727">
    <property type="entry name" value="Spo12"/>
</dbReference>
<organism evidence="9 10">
    <name type="scientific">Coregonus suidteri</name>
    <dbReference type="NCBI Taxonomy" id="861788"/>
    <lineage>
        <taxon>Eukaryota</taxon>
        <taxon>Metazoa</taxon>
        <taxon>Chordata</taxon>
        <taxon>Craniata</taxon>
        <taxon>Vertebrata</taxon>
        <taxon>Euteleostomi</taxon>
        <taxon>Actinopterygii</taxon>
        <taxon>Neopterygii</taxon>
        <taxon>Teleostei</taxon>
        <taxon>Protacanthopterygii</taxon>
        <taxon>Salmoniformes</taxon>
        <taxon>Salmonidae</taxon>
        <taxon>Coregoninae</taxon>
        <taxon>Coregonus</taxon>
    </lineage>
</organism>
<dbReference type="PANTHER" id="PTHR13353">
    <property type="entry name" value="TRANSMEMBRANE PROTEIN 19"/>
    <property type="match status" value="1"/>
</dbReference>
<feature type="region of interest" description="Disordered" evidence="7">
    <location>
        <begin position="351"/>
        <end position="410"/>
    </location>
</feature>
<evidence type="ECO:0000256" key="3">
    <source>
        <dbReference type="ARBA" id="ARBA00014258"/>
    </source>
</evidence>
<proteinExistence type="inferred from homology"/>
<keyword evidence="6 8" id="KW-0472">Membrane</keyword>
<comment type="caution">
    <text evidence="9">The sequence shown here is derived from an EMBL/GenBank/DDBJ whole genome shotgun (WGS) entry which is preliminary data.</text>
</comment>
<gene>
    <name evidence="9" type="ORF">J4Q44_G00369320</name>
</gene>
<reference evidence="9 10" key="1">
    <citation type="submission" date="2021-04" db="EMBL/GenBank/DDBJ databases">
        <authorList>
            <person name="De Guttry C."/>
            <person name="Zahm M."/>
            <person name="Klopp C."/>
            <person name="Cabau C."/>
            <person name="Louis A."/>
            <person name="Berthelot C."/>
            <person name="Parey E."/>
            <person name="Roest Crollius H."/>
            <person name="Montfort J."/>
            <person name="Robinson-Rechavi M."/>
            <person name="Bucao C."/>
            <person name="Bouchez O."/>
            <person name="Gislard M."/>
            <person name="Lluch J."/>
            <person name="Milhes M."/>
            <person name="Lampietro C."/>
            <person name="Lopez Roques C."/>
            <person name="Donnadieu C."/>
            <person name="Braasch I."/>
            <person name="Desvignes T."/>
            <person name="Postlethwait J."/>
            <person name="Bobe J."/>
            <person name="Wedekind C."/>
            <person name="Guiguen Y."/>
        </authorList>
    </citation>
    <scope>NUCLEOTIDE SEQUENCE [LARGE SCALE GENOMIC DNA]</scope>
    <source>
        <strain evidence="9">Cs_M1</strain>
        <tissue evidence="9">Blood</tissue>
    </source>
</reference>
<dbReference type="Pfam" id="PF01940">
    <property type="entry name" value="DUF92"/>
    <property type="match status" value="1"/>
</dbReference>
<evidence type="ECO:0000256" key="5">
    <source>
        <dbReference type="ARBA" id="ARBA00022989"/>
    </source>
</evidence>
<feature type="compositionally biased region" description="Polar residues" evidence="7">
    <location>
        <begin position="375"/>
        <end position="384"/>
    </location>
</feature>
<evidence type="ECO:0000313" key="9">
    <source>
        <dbReference type="EMBL" id="KAK6292348.1"/>
    </source>
</evidence>
<evidence type="ECO:0000256" key="6">
    <source>
        <dbReference type="ARBA" id="ARBA00023136"/>
    </source>
</evidence>
<feature type="transmembrane region" description="Helical" evidence="8">
    <location>
        <begin position="257"/>
        <end position="279"/>
    </location>
</feature>
<feature type="transmembrane region" description="Helical" evidence="8">
    <location>
        <begin position="20"/>
        <end position="39"/>
    </location>
</feature>